<dbReference type="EMBL" id="EAAA01001399">
    <property type="status" value="NOT_ANNOTATED_CDS"/>
    <property type="molecule type" value="Genomic_DNA"/>
</dbReference>
<protein>
    <recommendedName>
        <fullName evidence="11">Cadherin domain-containing protein</fullName>
    </recommendedName>
</protein>
<dbReference type="GO" id="GO:0007156">
    <property type="term" value="P:homophilic cell adhesion via plasma membrane adhesion molecules"/>
    <property type="evidence" value="ECO:0007669"/>
    <property type="project" value="InterPro"/>
</dbReference>
<dbReference type="GO" id="GO:0005509">
    <property type="term" value="F:calcium ion binding"/>
    <property type="evidence" value="ECO:0007669"/>
    <property type="project" value="UniProtKB-UniRule"/>
</dbReference>
<proteinExistence type="predicted"/>
<keyword evidence="7 10" id="KW-0472">Membrane</keyword>
<dbReference type="PANTHER" id="PTHR24028:SF146">
    <property type="entry name" value="CADHERIN 96CB, ISOFORM D-RELATED"/>
    <property type="match status" value="1"/>
</dbReference>
<dbReference type="STRING" id="7719.ENSCINP00000030583"/>
<feature type="domain" description="Cadherin" evidence="11">
    <location>
        <begin position="138"/>
        <end position="247"/>
    </location>
</feature>
<dbReference type="GeneTree" id="ENSGT00940000165135"/>
<accession>H2XLQ1</accession>
<dbReference type="InterPro" id="IPR002126">
    <property type="entry name" value="Cadherin-like_dom"/>
</dbReference>
<feature type="domain" description="Cadherin" evidence="11">
    <location>
        <begin position="581"/>
        <end position="687"/>
    </location>
</feature>
<feature type="domain" description="Cadherin" evidence="11">
    <location>
        <begin position="709"/>
        <end position="816"/>
    </location>
</feature>
<evidence type="ECO:0000256" key="2">
    <source>
        <dbReference type="ARBA" id="ARBA00022692"/>
    </source>
</evidence>
<dbReference type="PANTHER" id="PTHR24028">
    <property type="entry name" value="CADHERIN-87A"/>
    <property type="match status" value="1"/>
</dbReference>
<comment type="subcellular location">
    <subcellularLocation>
        <location evidence="1">Membrane</location>
        <topology evidence="1">Single-pass membrane protein</topology>
    </subcellularLocation>
</comment>
<dbReference type="FunFam" id="2.60.40.60:FF:000467">
    <property type="entry name" value="protocadherin-11 X-linked"/>
    <property type="match status" value="1"/>
</dbReference>
<sequence>LLCIQHVFTQQLLCRVIICQSLNLAYVLKEDTGQGDYVGNIPQELNFPILEPNQVQRTYQVLTGGDKIHVDPNTGDLNTAIRLDREKLCPENPPTCTIDVEVAVLPSDYFQLIKVQFTLEDLNDNTPTFPSPIIVKDISESAFVGTLIRLDSATDPDLGANSIDHYDLTSTDVSSDESPLSYFELLVVENIDGTKIPQLQLVKQLDREVISSYELQLKAIDGGTPSLTGTATIKINVSDSNDNQPIFAESRYIVEVPENRPAGFVVVRVEATDLDSGSNADLSYTFPGVVSAQDKAIFQLNPDTGAISIKAPGLDYENRTIHHLTVEARDKGPNSSPAYTTVTVKVIDINDEYPQFSIKFIETPDTEVVFVKEDMARGSYIAFVTITDRDTGLNGNVSCRLKESDGFELFVIDRKDNRYLIKTKKELDRETQPSYNLEIDAWDFGNPSLTNSTTIAIELEDVNDNPPKFRRGGYRVNVKETINGGDRVTQVEAADPDDGLNARVNYTIWPTNTSQTLPFVIEPLTGIVRFATNAEPLDAENSTGPFILTVTATDNGIPSHSATTSLTITVLDENDNSPKFSKSQYSFPVKEHLKRGAYVGHVFATDRDINKDTNAKVSYSFVDSDENIPFFINHVTGIFKFIISCFKTCSQPYLLRVEARDSGDRPRKDYATVQIFLTDINDNSPSISYPNGDSSSKAVHPPRTQPVVITRVVATDPDEQENGRVHYAIAAGNVYDYFTINMNSGEVSLNLKQKKSFKKMKRGCHVIEILVSDMGKPKALSTTAWVNIYVTDKRPRKMNVTKALKSCMNNTFYPILHTPSTDIGKAGADDLALILIICFSALLLIMLIIM</sequence>
<keyword evidence="2 10" id="KW-0812">Transmembrane</keyword>
<evidence type="ECO:0000256" key="1">
    <source>
        <dbReference type="ARBA" id="ARBA00004167"/>
    </source>
</evidence>
<dbReference type="Pfam" id="PF00028">
    <property type="entry name" value="Cadherin"/>
    <property type="match status" value="6"/>
</dbReference>
<dbReference type="Pfam" id="PF08266">
    <property type="entry name" value="Cadherin_2"/>
    <property type="match status" value="1"/>
</dbReference>
<dbReference type="PROSITE" id="PS50268">
    <property type="entry name" value="CADHERIN_2"/>
    <property type="match status" value="7"/>
</dbReference>
<reference evidence="13" key="1">
    <citation type="journal article" date="2002" name="Science">
        <title>The draft genome of Ciona intestinalis: insights into chordate and vertebrate origins.</title>
        <authorList>
            <person name="Dehal P."/>
            <person name="Satou Y."/>
            <person name="Campbell R.K."/>
            <person name="Chapman J."/>
            <person name="Degnan B."/>
            <person name="De Tomaso A."/>
            <person name="Davidson B."/>
            <person name="Di Gregorio A."/>
            <person name="Gelpke M."/>
            <person name="Goodstein D.M."/>
            <person name="Harafuji N."/>
            <person name="Hastings K.E."/>
            <person name="Ho I."/>
            <person name="Hotta K."/>
            <person name="Huang W."/>
            <person name="Kawashima T."/>
            <person name="Lemaire P."/>
            <person name="Martinez D."/>
            <person name="Meinertzhagen I.A."/>
            <person name="Necula S."/>
            <person name="Nonaka M."/>
            <person name="Putnam N."/>
            <person name="Rash S."/>
            <person name="Saiga H."/>
            <person name="Satake M."/>
            <person name="Terry A."/>
            <person name="Yamada L."/>
            <person name="Wang H.G."/>
            <person name="Awazu S."/>
            <person name="Azumi K."/>
            <person name="Boore J."/>
            <person name="Branno M."/>
            <person name="Chin-Bow S."/>
            <person name="DeSantis R."/>
            <person name="Doyle S."/>
            <person name="Francino P."/>
            <person name="Keys D.N."/>
            <person name="Haga S."/>
            <person name="Hayashi H."/>
            <person name="Hino K."/>
            <person name="Imai K.S."/>
            <person name="Inaba K."/>
            <person name="Kano S."/>
            <person name="Kobayashi K."/>
            <person name="Kobayashi M."/>
            <person name="Lee B.I."/>
            <person name="Makabe K.W."/>
            <person name="Manohar C."/>
            <person name="Matassi G."/>
            <person name="Medina M."/>
            <person name="Mochizuki Y."/>
            <person name="Mount S."/>
            <person name="Morishita T."/>
            <person name="Miura S."/>
            <person name="Nakayama A."/>
            <person name="Nishizaka S."/>
            <person name="Nomoto H."/>
            <person name="Ohta F."/>
            <person name="Oishi K."/>
            <person name="Rigoutsos I."/>
            <person name="Sano M."/>
            <person name="Sasaki A."/>
            <person name="Sasakura Y."/>
            <person name="Shoguchi E."/>
            <person name="Shin-i T."/>
            <person name="Spagnuolo A."/>
            <person name="Stainier D."/>
            <person name="Suzuki M.M."/>
            <person name="Tassy O."/>
            <person name="Takatori N."/>
            <person name="Tokuoka M."/>
            <person name="Yagi K."/>
            <person name="Yoshizaki F."/>
            <person name="Wada S."/>
            <person name="Zhang C."/>
            <person name="Hyatt P.D."/>
            <person name="Larimer F."/>
            <person name="Detter C."/>
            <person name="Doggett N."/>
            <person name="Glavina T."/>
            <person name="Hawkins T."/>
            <person name="Richardson P."/>
            <person name="Lucas S."/>
            <person name="Kohara Y."/>
            <person name="Levine M."/>
            <person name="Satoh N."/>
            <person name="Rokhsar D.S."/>
        </authorList>
    </citation>
    <scope>NUCLEOTIDE SEQUENCE [LARGE SCALE GENOMIC DNA]</scope>
</reference>
<feature type="transmembrane region" description="Helical" evidence="10">
    <location>
        <begin position="831"/>
        <end position="849"/>
    </location>
</feature>
<dbReference type="Ensembl" id="ENSCINT00000034793.1">
    <property type="protein sequence ID" value="ENSCINP00000030583.1"/>
    <property type="gene ID" value="ENSCING00000001556.3"/>
</dbReference>
<reference evidence="12" key="2">
    <citation type="journal article" date="2008" name="Genome Biol.">
        <title>Improved genome assembly and evidence-based global gene model set for the chordate Ciona intestinalis: new insight into intron and operon populations.</title>
        <authorList>
            <person name="Satou Y."/>
            <person name="Mineta K."/>
            <person name="Ogasawara M."/>
            <person name="Sasakura Y."/>
            <person name="Shoguchi E."/>
            <person name="Ueno K."/>
            <person name="Yamada L."/>
            <person name="Matsumoto J."/>
            <person name="Wasserscheid J."/>
            <person name="Dewar K."/>
            <person name="Wiley G.B."/>
            <person name="Macmil S.L."/>
            <person name="Roe B.A."/>
            <person name="Zeller R.W."/>
            <person name="Hastings K.E."/>
            <person name="Lemaire P."/>
            <person name="Lindquist E."/>
            <person name="Endo T."/>
            <person name="Hotta K."/>
            <person name="Inaba K."/>
        </authorList>
    </citation>
    <scope>NUCLEOTIDE SEQUENCE [LARGE SCALE GENOMIC DNA]</scope>
    <source>
        <strain evidence="12">wild type</strain>
    </source>
</reference>
<dbReference type="InterPro" id="IPR050174">
    <property type="entry name" value="Protocadherin/Cadherin-CA"/>
</dbReference>
<evidence type="ECO:0000313" key="12">
    <source>
        <dbReference type="Ensembl" id="ENSCINP00000030583.1"/>
    </source>
</evidence>
<feature type="domain" description="Cadherin" evidence="11">
    <location>
        <begin position="470"/>
        <end position="580"/>
    </location>
</feature>
<dbReference type="PROSITE" id="PS00232">
    <property type="entry name" value="CADHERIN_1"/>
    <property type="match status" value="4"/>
</dbReference>
<evidence type="ECO:0000256" key="7">
    <source>
        <dbReference type="ARBA" id="ARBA00023136"/>
    </source>
</evidence>
<dbReference type="SUPFAM" id="SSF49313">
    <property type="entry name" value="Cadherin-like"/>
    <property type="match status" value="6"/>
</dbReference>
<evidence type="ECO:0000256" key="5">
    <source>
        <dbReference type="ARBA" id="ARBA00022889"/>
    </source>
</evidence>
<dbReference type="GO" id="GO:0007155">
    <property type="term" value="P:cell adhesion"/>
    <property type="evidence" value="ECO:0000318"/>
    <property type="project" value="GO_Central"/>
</dbReference>
<keyword evidence="8" id="KW-0325">Glycoprotein</keyword>
<dbReference type="PRINTS" id="PR00205">
    <property type="entry name" value="CADHERIN"/>
</dbReference>
<dbReference type="Gene3D" id="2.60.40.60">
    <property type="entry name" value="Cadherins"/>
    <property type="match status" value="7"/>
</dbReference>
<dbReference type="InterPro" id="IPR020894">
    <property type="entry name" value="Cadherin_CS"/>
</dbReference>
<dbReference type="CDD" id="cd11304">
    <property type="entry name" value="Cadherin_repeat"/>
    <property type="match status" value="6"/>
</dbReference>
<dbReference type="FunFam" id="2.60.40.60:FF:000468">
    <property type="entry name" value="Uncharacterized protein"/>
    <property type="match status" value="1"/>
</dbReference>
<evidence type="ECO:0000256" key="6">
    <source>
        <dbReference type="ARBA" id="ARBA00022989"/>
    </source>
</evidence>
<reference evidence="12" key="3">
    <citation type="submission" date="2025-08" db="UniProtKB">
        <authorList>
            <consortium name="Ensembl"/>
        </authorList>
    </citation>
    <scope>IDENTIFICATION</scope>
</reference>
<dbReference type="AlphaFoldDB" id="H2XLQ1"/>
<keyword evidence="5" id="KW-0130">Cell adhesion</keyword>
<dbReference type="GO" id="GO:0005886">
    <property type="term" value="C:plasma membrane"/>
    <property type="evidence" value="ECO:0000318"/>
    <property type="project" value="GO_Central"/>
</dbReference>
<dbReference type="InterPro" id="IPR015919">
    <property type="entry name" value="Cadherin-like_sf"/>
</dbReference>
<evidence type="ECO:0000256" key="3">
    <source>
        <dbReference type="ARBA" id="ARBA00022737"/>
    </source>
</evidence>
<dbReference type="InParanoid" id="H2XLQ1"/>
<keyword evidence="4 9" id="KW-0106">Calcium</keyword>
<evidence type="ECO:0000256" key="9">
    <source>
        <dbReference type="PROSITE-ProRule" id="PRU00043"/>
    </source>
</evidence>
<feature type="domain" description="Cadherin" evidence="11">
    <location>
        <begin position="363"/>
        <end position="469"/>
    </location>
</feature>
<dbReference type="FunFam" id="2.60.40.60:FF:000020">
    <property type="entry name" value="Dachsous cadherin-related 1b"/>
    <property type="match status" value="1"/>
</dbReference>
<keyword evidence="3" id="KW-0677">Repeat</keyword>
<dbReference type="InterPro" id="IPR013164">
    <property type="entry name" value="Cadherin_N"/>
</dbReference>
<dbReference type="GO" id="GO:0050839">
    <property type="term" value="F:cell adhesion molecule binding"/>
    <property type="evidence" value="ECO:0000318"/>
    <property type="project" value="GO_Central"/>
</dbReference>
<dbReference type="Proteomes" id="UP000008144">
    <property type="component" value="Chromosome 2"/>
</dbReference>
<keyword evidence="6 10" id="KW-1133">Transmembrane helix</keyword>
<dbReference type="FunFam" id="2.60.40.60:FF:000036">
    <property type="entry name" value="Protocadherin 9"/>
    <property type="match status" value="1"/>
</dbReference>
<evidence type="ECO:0000256" key="8">
    <source>
        <dbReference type="ARBA" id="ARBA00023180"/>
    </source>
</evidence>
<name>H2XLQ1_CIOIN</name>
<dbReference type="SMART" id="SM00112">
    <property type="entry name" value="CA"/>
    <property type="match status" value="7"/>
</dbReference>
<reference evidence="12" key="4">
    <citation type="submission" date="2025-09" db="UniProtKB">
        <authorList>
            <consortium name="Ensembl"/>
        </authorList>
    </citation>
    <scope>IDENTIFICATION</scope>
</reference>
<keyword evidence="13" id="KW-1185">Reference proteome</keyword>
<feature type="domain" description="Cadherin" evidence="11">
    <location>
        <begin position="28"/>
        <end position="129"/>
    </location>
</feature>
<dbReference type="FunFam" id="2.60.40.60:FF:000002">
    <property type="entry name" value="Protocadherin alpha 2"/>
    <property type="match status" value="1"/>
</dbReference>
<dbReference type="OMA" id="MSWGHES"/>
<feature type="domain" description="Cadherin" evidence="11">
    <location>
        <begin position="248"/>
        <end position="356"/>
    </location>
</feature>
<evidence type="ECO:0000256" key="10">
    <source>
        <dbReference type="SAM" id="Phobius"/>
    </source>
</evidence>
<organism evidence="12 13">
    <name type="scientific">Ciona intestinalis</name>
    <name type="common">Transparent sea squirt</name>
    <name type="synonym">Ascidia intestinalis</name>
    <dbReference type="NCBI Taxonomy" id="7719"/>
    <lineage>
        <taxon>Eukaryota</taxon>
        <taxon>Metazoa</taxon>
        <taxon>Chordata</taxon>
        <taxon>Tunicata</taxon>
        <taxon>Ascidiacea</taxon>
        <taxon>Phlebobranchia</taxon>
        <taxon>Cionidae</taxon>
        <taxon>Ciona</taxon>
    </lineage>
</organism>
<evidence type="ECO:0000259" key="11">
    <source>
        <dbReference type="PROSITE" id="PS50268"/>
    </source>
</evidence>
<evidence type="ECO:0000313" key="13">
    <source>
        <dbReference type="Proteomes" id="UP000008144"/>
    </source>
</evidence>
<dbReference type="FunFam" id="2.60.40.60:FF:000016">
    <property type="entry name" value="Protocadherin 9"/>
    <property type="match status" value="1"/>
</dbReference>
<evidence type="ECO:0000256" key="4">
    <source>
        <dbReference type="ARBA" id="ARBA00022837"/>
    </source>
</evidence>